<feature type="region of interest" description="Disordered" evidence="2">
    <location>
        <begin position="481"/>
        <end position="522"/>
    </location>
</feature>
<name>A0ABR2K907_9EUKA</name>
<keyword evidence="4" id="KW-1185">Reference proteome</keyword>
<feature type="compositionally biased region" description="Basic residues" evidence="2">
    <location>
        <begin position="495"/>
        <end position="510"/>
    </location>
</feature>
<organism evidence="3 4">
    <name type="scientific">Tritrichomonas musculus</name>
    <dbReference type="NCBI Taxonomy" id="1915356"/>
    <lineage>
        <taxon>Eukaryota</taxon>
        <taxon>Metamonada</taxon>
        <taxon>Parabasalia</taxon>
        <taxon>Tritrichomonadida</taxon>
        <taxon>Tritrichomonadidae</taxon>
        <taxon>Tritrichomonas</taxon>
    </lineage>
</organism>
<evidence type="ECO:0000256" key="2">
    <source>
        <dbReference type="SAM" id="MobiDB-lite"/>
    </source>
</evidence>
<dbReference type="EMBL" id="JAPFFF010000006">
    <property type="protein sequence ID" value="KAK8887610.1"/>
    <property type="molecule type" value="Genomic_DNA"/>
</dbReference>
<reference evidence="3 4" key="1">
    <citation type="submission" date="2024-04" db="EMBL/GenBank/DDBJ databases">
        <title>Tritrichomonas musculus Genome.</title>
        <authorList>
            <person name="Alves-Ferreira E."/>
            <person name="Grigg M."/>
            <person name="Lorenzi H."/>
            <person name="Galac M."/>
        </authorList>
    </citation>
    <scope>NUCLEOTIDE SEQUENCE [LARGE SCALE GENOMIC DNA]</scope>
    <source>
        <strain evidence="3 4">EAF2021</strain>
    </source>
</reference>
<dbReference type="Proteomes" id="UP001470230">
    <property type="component" value="Unassembled WGS sequence"/>
</dbReference>
<proteinExistence type="predicted"/>
<comment type="caution">
    <text evidence="3">The sequence shown here is derived from an EMBL/GenBank/DDBJ whole genome shotgun (WGS) entry which is preliminary data.</text>
</comment>
<keyword evidence="1" id="KW-0175">Coiled coil</keyword>
<evidence type="ECO:0000313" key="3">
    <source>
        <dbReference type="EMBL" id="KAK8887610.1"/>
    </source>
</evidence>
<feature type="compositionally biased region" description="Basic and acidic residues" evidence="2">
    <location>
        <begin position="484"/>
        <end position="494"/>
    </location>
</feature>
<sequence length="522" mass="61687">MFFFCKDIQLNYVTNFYFHKLRSCSVKPTKRKERLNYNSFFETPTISNCVLPNSKESTEISIKNSASSIKKPSNFLTCSEINDLIDSLVSKKNSKTSTSSNKQTPKTSGFEVNFKQVTPMTKTMIERRKRLKSQTDASTSIDLFSSINQNEVNEMPQDSKSYINSYSRTLIDETLERKIKEIFGDSIEFTKQELENIFHQLGILEKGDKINNRSVFRETLLEWEVDDNLYDAASAQNEILLAINGDTKTDFRRIVRNRINTNLVNKKNPKIPYVQKDMYQGSHFITTDVLDRITQPKPPPPTEEPIEQIEYSKNSRKVLNKSIYSKENFLRRVNSLDERKKERKQKIINDIEEEIEKKKEKEKIIPIVSYSPEKLKSRLYFFKNNTDSDNSDEEEKRKPRYIIPYEEYCEYRDLINKKHKREKKPSGWESHFQRMQDGRIQKIIKKKEEEKYSRIDIPVVKVPKYTPKELPNEVYLIHNNPPQKKIEDLKPIDKKKFRGGSVSPRKKHRKRDDENNITHFKK</sequence>
<evidence type="ECO:0000256" key="1">
    <source>
        <dbReference type="SAM" id="Coils"/>
    </source>
</evidence>
<protein>
    <submittedName>
        <fullName evidence="3">Uncharacterized protein</fullName>
    </submittedName>
</protein>
<feature type="coiled-coil region" evidence="1">
    <location>
        <begin position="326"/>
        <end position="364"/>
    </location>
</feature>
<accession>A0ABR2K907</accession>
<evidence type="ECO:0000313" key="4">
    <source>
        <dbReference type="Proteomes" id="UP001470230"/>
    </source>
</evidence>
<gene>
    <name evidence="3" type="ORF">M9Y10_038662</name>
</gene>